<dbReference type="InterPro" id="IPR004027">
    <property type="entry name" value="SEC_C_motif"/>
</dbReference>
<dbReference type="SUPFAM" id="SSF103642">
    <property type="entry name" value="Sec-C motif"/>
    <property type="match status" value="1"/>
</dbReference>
<dbReference type="Pfam" id="PF02810">
    <property type="entry name" value="SEC-C"/>
    <property type="match status" value="1"/>
</dbReference>
<evidence type="ECO:0000256" key="1">
    <source>
        <dbReference type="SAM" id="MobiDB-lite"/>
    </source>
</evidence>
<dbReference type="EMBL" id="MK500338">
    <property type="protein sequence ID" value="QBK86885.1"/>
    <property type="molecule type" value="Genomic_DNA"/>
</dbReference>
<proteinExistence type="predicted"/>
<gene>
    <name evidence="2" type="ORF">LCMAC103_02230</name>
</gene>
<dbReference type="Gene3D" id="3.10.450.50">
    <property type="match status" value="1"/>
</dbReference>
<feature type="region of interest" description="Disordered" evidence="1">
    <location>
        <begin position="54"/>
        <end position="80"/>
    </location>
</feature>
<evidence type="ECO:0000313" key="2">
    <source>
        <dbReference type="EMBL" id="QBK86885.1"/>
    </source>
</evidence>
<accession>A0A481YVR8</accession>
<organism evidence="2">
    <name type="scientific">Marseillevirus LCMAC103</name>
    <dbReference type="NCBI Taxonomy" id="2506604"/>
    <lineage>
        <taxon>Viruses</taxon>
        <taxon>Varidnaviria</taxon>
        <taxon>Bamfordvirae</taxon>
        <taxon>Nucleocytoviricota</taxon>
        <taxon>Megaviricetes</taxon>
        <taxon>Pimascovirales</taxon>
        <taxon>Pimascovirales incertae sedis</taxon>
        <taxon>Marseilleviridae</taxon>
    </lineage>
</organism>
<reference evidence="2" key="1">
    <citation type="journal article" date="2019" name="MBio">
        <title>Virus Genomes from Deep Sea Sediments Expand the Ocean Megavirome and Support Independent Origins of Viral Gigantism.</title>
        <authorList>
            <person name="Backstrom D."/>
            <person name="Yutin N."/>
            <person name="Jorgensen S.L."/>
            <person name="Dharamshi J."/>
            <person name="Homa F."/>
            <person name="Zaremba-Niedwiedzka K."/>
            <person name="Spang A."/>
            <person name="Wolf Y.I."/>
            <person name="Koonin E.V."/>
            <person name="Ettema T.J."/>
        </authorList>
    </citation>
    <scope>NUCLEOTIDE SEQUENCE</scope>
</reference>
<protein>
    <submittedName>
        <fullName evidence="2">SEC-C motif protein</fullName>
    </submittedName>
</protein>
<name>A0A481YVR8_9VIRU</name>
<sequence>MADMKKALQQAGVDLSKLPKGTLEKAMAMAERVADPSAPSGIDVQALQKLLAAARGGHAPRGPRKKKIGPNEKCPCGSGKKYKKCCRSFD</sequence>